<dbReference type="InterPro" id="IPR047324">
    <property type="entry name" value="LbH_gamma_CA-like"/>
</dbReference>
<dbReference type="PANTHER" id="PTHR13061:SF29">
    <property type="entry name" value="GAMMA CARBONIC ANHYDRASE-LIKE 1, MITOCHONDRIAL-RELATED"/>
    <property type="match status" value="1"/>
</dbReference>
<name>A0A371X6H2_9HYPH</name>
<accession>A0A371X6H2</accession>
<reference evidence="2" key="1">
    <citation type="submission" date="2018-08" db="EMBL/GenBank/DDBJ databases">
        <authorList>
            <person name="Im W.T."/>
        </authorList>
    </citation>
    <scope>NUCLEOTIDE SEQUENCE [LARGE SCALE GENOMIC DNA]</scope>
    <source>
        <strain evidence="2">LA-28</strain>
    </source>
</reference>
<dbReference type="Pfam" id="PF00132">
    <property type="entry name" value="Hexapep"/>
    <property type="match status" value="1"/>
</dbReference>
<sequence>MTAYNLGARSPSFGDSVWIAPDATVIGTVTLGINVGVWFGAVLRGDNELIEIGDDTNLQEHAIVHTDPGFPVTVGQGCTIGHRALLHGCTIGNNTLIGMGAIVLNGARIGNNCLVGAGALVTEGKSFPDGSLIIGSPAKAVRELDEKAIEGLRASARNYAANAKRFRDELRRI</sequence>
<dbReference type="EMBL" id="QURN01000016">
    <property type="protein sequence ID" value="RFC64838.1"/>
    <property type="molecule type" value="Genomic_DNA"/>
</dbReference>
<dbReference type="InterPro" id="IPR001451">
    <property type="entry name" value="Hexapep"/>
</dbReference>
<evidence type="ECO:0000313" key="2">
    <source>
        <dbReference type="Proteomes" id="UP000262379"/>
    </source>
</evidence>
<comment type="caution">
    <text evidence="1">The sequence shown here is derived from an EMBL/GenBank/DDBJ whole genome shotgun (WGS) entry which is preliminary data.</text>
</comment>
<dbReference type="CDD" id="cd04645">
    <property type="entry name" value="LbH_gamma_CA_like"/>
    <property type="match status" value="1"/>
</dbReference>
<dbReference type="SUPFAM" id="SSF51161">
    <property type="entry name" value="Trimeric LpxA-like enzymes"/>
    <property type="match status" value="1"/>
</dbReference>
<dbReference type="Proteomes" id="UP000262379">
    <property type="component" value="Unassembled WGS sequence"/>
</dbReference>
<dbReference type="AlphaFoldDB" id="A0A371X6H2"/>
<dbReference type="RefSeq" id="WP_116625281.1">
    <property type="nucleotide sequence ID" value="NZ_QURN01000016.1"/>
</dbReference>
<evidence type="ECO:0000313" key="1">
    <source>
        <dbReference type="EMBL" id="RFC64838.1"/>
    </source>
</evidence>
<protein>
    <submittedName>
        <fullName evidence="1">Gamma carbonic anhydrase family protein</fullName>
    </submittedName>
</protein>
<dbReference type="Gene3D" id="2.160.10.10">
    <property type="entry name" value="Hexapeptide repeat proteins"/>
    <property type="match status" value="1"/>
</dbReference>
<proteinExistence type="predicted"/>
<gene>
    <name evidence="1" type="ORF">DY251_17890</name>
</gene>
<keyword evidence="2" id="KW-1185">Reference proteome</keyword>
<dbReference type="PANTHER" id="PTHR13061">
    <property type="entry name" value="DYNACTIN SUBUNIT P25"/>
    <property type="match status" value="1"/>
</dbReference>
<organism evidence="1 2">
    <name type="scientific">Mesorhizobium denitrificans</name>
    <dbReference type="NCBI Taxonomy" id="2294114"/>
    <lineage>
        <taxon>Bacteria</taxon>
        <taxon>Pseudomonadati</taxon>
        <taxon>Pseudomonadota</taxon>
        <taxon>Alphaproteobacteria</taxon>
        <taxon>Hyphomicrobiales</taxon>
        <taxon>Phyllobacteriaceae</taxon>
        <taxon>Mesorhizobium</taxon>
    </lineage>
</organism>
<dbReference type="InterPro" id="IPR011004">
    <property type="entry name" value="Trimer_LpxA-like_sf"/>
</dbReference>
<dbReference type="InterPro" id="IPR050484">
    <property type="entry name" value="Transf_Hexapept/Carb_Anhydrase"/>
</dbReference>